<comment type="similarity">
    <text evidence="1 3 4">Belongs to the glutamine synthetase family.</text>
</comment>
<dbReference type="Gene3D" id="3.30.590.10">
    <property type="entry name" value="Glutamine synthetase/guanido kinase, catalytic domain"/>
    <property type="match status" value="1"/>
</dbReference>
<dbReference type="InterPro" id="IPR036651">
    <property type="entry name" value="Gln_synt_N_sf"/>
</dbReference>
<dbReference type="EMBL" id="JBHMBH010000012">
    <property type="protein sequence ID" value="MFB9713603.1"/>
    <property type="molecule type" value="Genomic_DNA"/>
</dbReference>
<organism evidence="6 7">
    <name type="scientific">Arthrobacter methylotrophus</name>
    <dbReference type="NCBI Taxonomy" id="121291"/>
    <lineage>
        <taxon>Bacteria</taxon>
        <taxon>Bacillati</taxon>
        <taxon>Actinomycetota</taxon>
        <taxon>Actinomycetes</taxon>
        <taxon>Micrococcales</taxon>
        <taxon>Micrococcaceae</taxon>
        <taxon>Arthrobacter</taxon>
    </lineage>
</organism>
<name>A0ABV5UM49_9MICC</name>
<sequence length="441" mass="48069">MTSPAIDQEALRPAFDADFLNQLLARGIQVIRVIHSDLFGRQRGKQYPVKSLLHLEGGVAYSKMANAEDLMGVPVDDKEFPSLATHPDLHAHLDLQTAFVPPWEPDSLWVLSRLSEHGRPSELCPRSQLTRANEILGTTLGLDAVAAGEPEFYLFRNDANGSSVPYATNGVSYTMDRITDPDGAVGRIHRQLIGMDIGVTVVNREFSPGQFEINLMHDEVLGAADSAFLLKSGIKELAILEGMEANFMAKPVTEEEGSSLHVHLSLWKGGENVFATPEGGLSPEALWAIAGIQAHAAAIMAFAAPTVNSYKRLSGAGLSPRTSNWDEDNRFTFIRIPAERGRATRLELRAGDASASPHLLMAAMLHAAGDGIRRGLTPDAAGVPLPRSLEESVAALEKNEVFRDGFGEEFVGIYAALKRREVQGFAAAVTDWEWNLYRRHS</sequence>
<dbReference type="PROSITE" id="PS51987">
    <property type="entry name" value="GS_CATALYTIC"/>
    <property type="match status" value="1"/>
</dbReference>
<evidence type="ECO:0000256" key="2">
    <source>
        <dbReference type="ARBA" id="ARBA00022598"/>
    </source>
</evidence>
<dbReference type="InterPro" id="IPR014746">
    <property type="entry name" value="Gln_synth/guanido_kin_cat_dom"/>
</dbReference>
<dbReference type="SUPFAM" id="SSF55931">
    <property type="entry name" value="Glutamine synthetase/guanido kinase"/>
    <property type="match status" value="1"/>
</dbReference>
<evidence type="ECO:0000256" key="3">
    <source>
        <dbReference type="PROSITE-ProRule" id="PRU01331"/>
    </source>
</evidence>
<dbReference type="Gene3D" id="3.10.20.70">
    <property type="entry name" value="Glutamine synthetase, N-terminal domain"/>
    <property type="match status" value="1"/>
</dbReference>
<comment type="caution">
    <text evidence="6">The sequence shown here is derived from an EMBL/GenBank/DDBJ whole genome shotgun (WGS) entry which is preliminary data.</text>
</comment>
<dbReference type="SUPFAM" id="SSF54368">
    <property type="entry name" value="Glutamine synthetase, N-terminal domain"/>
    <property type="match status" value="1"/>
</dbReference>
<dbReference type="Pfam" id="PF00120">
    <property type="entry name" value="Gln-synt_C"/>
    <property type="match status" value="1"/>
</dbReference>
<accession>A0ABV5UM49</accession>
<keyword evidence="7" id="KW-1185">Reference proteome</keyword>
<evidence type="ECO:0000259" key="5">
    <source>
        <dbReference type="PROSITE" id="PS51987"/>
    </source>
</evidence>
<feature type="domain" description="GS catalytic" evidence="5">
    <location>
        <begin position="125"/>
        <end position="441"/>
    </location>
</feature>
<dbReference type="Proteomes" id="UP001589536">
    <property type="component" value="Unassembled WGS sequence"/>
</dbReference>
<evidence type="ECO:0000313" key="6">
    <source>
        <dbReference type="EMBL" id="MFB9713603.1"/>
    </source>
</evidence>
<dbReference type="EC" id="6.3.1.-" evidence="6"/>
<dbReference type="PANTHER" id="PTHR43785">
    <property type="entry name" value="GAMMA-GLUTAMYLPUTRESCINE SYNTHETASE"/>
    <property type="match status" value="1"/>
</dbReference>
<dbReference type="SMART" id="SM01230">
    <property type="entry name" value="Gln-synt_C"/>
    <property type="match status" value="1"/>
</dbReference>
<dbReference type="RefSeq" id="WP_345052721.1">
    <property type="nucleotide sequence ID" value="NZ_BAABED010000001.1"/>
</dbReference>
<proteinExistence type="inferred from homology"/>
<keyword evidence="2 6" id="KW-0436">Ligase</keyword>
<dbReference type="InterPro" id="IPR008146">
    <property type="entry name" value="Gln_synth_cat_dom"/>
</dbReference>
<gene>
    <name evidence="6" type="ORF">ACFFPI_05480</name>
</gene>
<evidence type="ECO:0000256" key="1">
    <source>
        <dbReference type="ARBA" id="ARBA00009897"/>
    </source>
</evidence>
<dbReference type="GO" id="GO:0016874">
    <property type="term" value="F:ligase activity"/>
    <property type="evidence" value="ECO:0007669"/>
    <property type="project" value="UniProtKB-KW"/>
</dbReference>
<dbReference type="PANTHER" id="PTHR43785:SF12">
    <property type="entry name" value="TYPE-1 GLUTAMINE SYNTHETASE 2"/>
    <property type="match status" value="1"/>
</dbReference>
<protein>
    <submittedName>
        <fullName evidence="6">Glutamine synthetase family protein</fullName>
        <ecNumber evidence="6">6.3.1.-</ecNumber>
    </submittedName>
</protein>
<reference evidence="6 7" key="1">
    <citation type="submission" date="2024-09" db="EMBL/GenBank/DDBJ databases">
        <authorList>
            <person name="Sun Q."/>
            <person name="Mori K."/>
        </authorList>
    </citation>
    <scope>NUCLEOTIDE SEQUENCE [LARGE SCALE GENOMIC DNA]</scope>
    <source>
        <strain evidence="6 7">JCM 13519</strain>
    </source>
</reference>
<evidence type="ECO:0000313" key="7">
    <source>
        <dbReference type="Proteomes" id="UP001589536"/>
    </source>
</evidence>
<evidence type="ECO:0000256" key="4">
    <source>
        <dbReference type="RuleBase" id="RU000384"/>
    </source>
</evidence>